<name>A0A518C4C5_9BACT</name>
<dbReference type="EMBL" id="CP036289">
    <property type="protein sequence ID" value="QDU74082.1"/>
    <property type="molecule type" value="Genomic_DNA"/>
</dbReference>
<accession>A0A518C4C5</accession>
<reference evidence="2" key="1">
    <citation type="submission" date="2019-02" db="EMBL/GenBank/DDBJ databases">
        <title>Deep-cultivation of Planctomycetes and their phenomic and genomic characterization uncovers novel biology.</title>
        <authorList>
            <person name="Wiegand S."/>
            <person name="Jogler M."/>
            <person name="Boedeker C."/>
            <person name="Pinto D."/>
            <person name="Vollmers J."/>
            <person name="Rivas-Marin E."/>
            <person name="Kohn T."/>
            <person name="Peeters S.H."/>
            <person name="Heuer A."/>
            <person name="Rast P."/>
            <person name="Oberbeckmann S."/>
            <person name="Bunk B."/>
            <person name="Jeske O."/>
            <person name="Meyerdierks A."/>
            <person name="Storesund J.E."/>
            <person name="Kallscheuer N."/>
            <person name="Luecker S."/>
            <person name="Lage O.M."/>
            <person name="Pohl T."/>
            <person name="Merkel B.J."/>
            <person name="Hornburger P."/>
            <person name="Mueller R.-W."/>
            <person name="Bruemmer F."/>
            <person name="Labrenz M."/>
            <person name="Spormann A.M."/>
            <person name="Op den Camp H."/>
            <person name="Overmann J."/>
            <person name="Amann R."/>
            <person name="Jetten M.S.M."/>
            <person name="Mascher T."/>
            <person name="Medema M.H."/>
            <person name="Devos D.P."/>
            <person name="Kaster A.-K."/>
            <person name="Ovreas L."/>
            <person name="Rohde M."/>
            <person name="Galperin M.Y."/>
            <person name="Jogler C."/>
        </authorList>
    </citation>
    <scope>NUCLEOTIDE SEQUENCE [LARGE SCALE GENOMIC DNA]</scope>
    <source>
        <strain evidence="2">Pan97</strain>
    </source>
</reference>
<proteinExistence type="predicted"/>
<evidence type="ECO:0000313" key="1">
    <source>
        <dbReference type="EMBL" id="QDU74082.1"/>
    </source>
</evidence>
<dbReference type="AlphaFoldDB" id="A0A518C4C5"/>
<dbReference type="KEGG" id="bvo:Pan97_10860"/>
<evidence type="ECO:0000313" key="2">
    <source>
        <dbReference type="Proteomes" id="UP000318626"/>
    </source>
</evidence>
<gene>
    <name evidence="1" type="ORF">Pan97_10860</name>
</gene>
<sequence>MAVKRIDSGFTEPTEGVYLFRCNQRAEREDK</sequence>
<keyword evidence="2" id="KW-1185">Reference proteome</keyword>
<organism evidence="1 2">
    <name type="scientific">Bremerella volcania</name>
    <dbReference type="NCBI Taxonomy" id="2527984"/>
    <lineage>
        <taxon>Bacteria</taxon>
        <taxon>Pseudomonadati</taxon>
        <taxon>Planctomycetota</taxon>
        <taxon>Planctomycetia</taxon>
        <taxon>Pirellulales</taxon>
        <taxon>Pirellulaceae</taxon>
        <taxon>Bremerella</taxon>
    </lineage>
</organism>
<dbReference type="Proteomes" id="UP000318626">
    <property type="component" value="Chromosome"/>
</dbReference>
<protein>
    <submittedName>
        <fullName evidence="1">Uncharacterized protein</fullName>
    </submittedName>
</protein>